<dbReference type="Pfam" id="PF25597">
    <property type="entry name" value="SH3_retrovirus"/>
    <property type="match status" value="1"/>
</dbReference>
<organism evidence="2 3">
    <name type="scientific">Mucuna pruriens</name>
    <name type="common">Velvet bean</name>
    <name type="synonym">Dolichos pruriens</name>
    <dbReference type="NCBI Taxonomy" id="157652"/>
    <lineage>
        <taxon>Eukaryota</taxon>
        <taxon>Viridiplantae</taxon>
        <taxon>Streptophyta</taxon>
        <taxon>Embryophyta</taxon>
        <taxon>Tracheophyta</taxon>
        <taxon>Spermatophyta</taxon>
        <taxon>Magnoliopsida</taxon>
        <taxon>eudicotyledons</taxon>
        <taxon>Gunneridae</taxon>
        <taxon>Pentapetalae</taxon>
        <taxon>rosids</taxon>
        <taxon>fabids</taxon>
        <taxon>Fabales</taxon>
        <taxon>Fabaceae</taxon>
        <taxon>Papilionoideae</taxon>
        <taxon>50 kb inversion clade</taxon>
        <taxon>NPAAA clade</taxon>
        <taxon>indigoferoid/millettioid clade</taxon>
        <taxon>Phaseoleae</taxon>
        <taxon>Mucuna</taxon>
    </lineage>
</organism>
<evidence type="ECO:0000259" key="1">
    <source>
        <dbReference type="Pfam" id="PF25597"/>
    </source>
</evidence>
<gene>
    <name evidence="2" type="ORF">CR513_50789</name>
</gene>
<evidence type="ECO:0000313" key="2">
    <source>
        <dbReference type="EMBL" id="RDX70026.1"/>
    </source>
</evidence>
<reference evidence="2" key="1">
    <citation type="submission" date="2018-05" db="EMBL/GenBank/DDBJ databases">
        <title>Draft genome of Mucuna pruriens seed.</title>
        <authorList>
            <person name="Nnadi N.E."/>
            <person name="Vos R."/>
            <person name="Hasami M.H."/>
            <person name="Devisetty U.K."/>
            <person name="Aguiy J.C."/>
        </authorList>
    </citation>
    <scope>NUCLEOTIDE SEQUENCE [LARGE SCALE GENOMIC DNA]</scope>
    <source>
        <strain evidence="2">JCA_2017</strain>
    </source>
</reference>
<dbReference type="InterPro" id="IPR057670">
    <property type="entry name" value="SH3_retrovirus"/>
</dbReference>
<dbReference type="AlphaFoldDB" id="A0A371EVM7"/>
<accession>A0A371EVM7</accession>
<dbReference type="EMBL" id="QJKJ01011870">
    <property type="protein sequence ID" value="RDX70026.1"/>
    <property type="molecule type" value="Genomic_DNA"/>
</dbReference>
<sequence>MKGERCIFIGYVTSSKTYKLYNLKTKKVIINQDVTFDEKGMKMVILNNYEENERSLEWKETSNEAP</sequence>
<proteinExistence type="predicted"/>
<comment type="caution">
    <text evidence="2">The sequence shown here is derived from an EMBL/GenBank/DDBJ whole genome shotgun (WGS) entry which is preliminary data.</text>
</comment>
<dbReference type="Proteomes" id="UP000257109">
    <property type="component" value="Unassembled WGS sequence"/>
</dbReference>
<evidence type="ECO:0000313" key="3">
    <source>
        <dbReference type="Proteomes" id="UP000257109"/>
    </source>
</evidence>
<feature type="domain" description="Retroviral polymerase SH3-like" evidence="1">
    <location>
        <begin position="2"/>
        <end position="39"/>
    </location>
</feature>
<protein>
    <recommendedName>
        <fullName evidence="1">Retroviral polymerase SH3-like domain-containing protein</fullName>
    </recommendedName>
</protein>
<keyword evidence="3" id="KW-1185">Reference proteome</keyword>
<feature type="non-terminal residue" evidence="2">
    <location>
        <position position="1"/>
    </location>
</feature>
<name>A0A371EVM7_MUCPR</name>